<accession>A0A094WAW5</accession>
<dbReference type="EMBL" id="JPGK01000006">
    <property type="protein sequence ID" value="KGA93625.1"/>
    <property type="molecule type" value="Genomic_DNA"/>
</dbReference>
<dbReference type="Proteomes" id="UP000029452">
    <property type="component" value="Unassembled WGS sequence"/>
</dbReference>
<proteinExistence type="predicted"/>
<protein>
    <submittedName>
        <fullName evidence="1">Uncharacterized protein</fullName>
    </submittedName>
</protein>
<evidence type="ECO:0000313" key="2">
    <source>
        <dbReference type="Proteomes" id="UP000029452"/>
    </source>
</evidence>
<name>A0A094WAW5_9BACT</name>
<evidence type="ECO:0000313" key="1">
    <source>
        <dbReference type="EMBL" id="KGA93625.1"/>
    </source>
</evidence>
<dbReference type="AlphaFoldDB" id="A0A094WAW5"/>
<reference evidence="1 2" key="1">
    <citation type="submission" date="2014-06" db="EMBL/GenBank/DDBJ databases">
        <title>Draft genome sequence of iron oxidizing acidophile Leptospirillum ferriphilum DSM14647.</title>
        <authorList>
            <person name="Cardenas J.P."/>
            <person name="Lazcano M."/>
            <person name="Ossandon F.J."/>
            <person name="Corbett M."/>
            <person name="Holmes D.S."/>
            <person name="Watkin E."/>
        </authorList>
    </citation>
    <scope>NUCLEOTIDE SEQUENCE [LARGE SCALE GENOMIC DNA]</scope>
    <source>
        <strain evidence="1 2">DSM 14647</strain>
    </source>
</reference>
<gene>
    <name evidence="1" type="ORF">LptCag_0238</name>
</gene>
<comment type="caution">
    <text evidence="1">The sequence shown here is derived from an EMBL/GenBank/DDBJ whole genome shotgun (WGS) entry which is preliminary data.</text>
</comment>
<sequence length="60" mass="6991">MVGPYFTVSSRFPDIILSMWKSIKFGTSKQSRILIRGVSSWSFRSTRDDFDASPFLLRRD</sequence>
<organism evidence="1 2">
    <name type="scientific">Leptospirillum ferriphilum</name>
    <dbReference type="NCBI Taxonomy" id="178606"/>
    <lineage>
        <taxon>Bacteria</taxon>
        <taxon>Pseudomonadati</taxon>
        <taxon>Nitrospirota</taxon>
        <taxon>Nitrospiria</taxon>
        <taxon>Nitrospirales</taxon>
        <taxon>Nitrospiraceae</taxon>
        <taxon>Leptospirillum</taxon>
    </lineage>
</organism>
<dbReference type="PATRIC" id="fig|178606.4.peg.1834"/>